<evidence type="ECO:0000313" key="2">
    <source>
        <dbReference type="EMBL" id="KIJ39932.1"/>
    </source>
</evidence>
<sequence>MWKRLSLKPSKPSSTTADRVVDTRNGGGKADPGASTVQPQIANENGGTTHESPGAAIPTKEEGLTNNDIALNDVMESTNVPTEDVPAPRSSAENNVLDVPPAANVSESATRNGSTPILQYRLSFRSLGFFYGRDTEETIPFSASAVSLVSQTSKNSKIKSKVRPPKEKLTKSQKEARVAAVALRTLILGPAANPEPTTLTPRGKAKLKASTKATSLASAEKFKSQLYKPKTALAIISHLRTLPLPNGPSFHNGRTASAESLVTHTDLGGAPIHAVCLSCTDEEADQIHFSKLRTGHDVGPYTSLTPSGVSTLATVGTASLESLISVLKDLNVVSLLESPDLGFGQAVTDDSGPLSGSVPSAGTVLDGIEQITKQLMALGFATSNAVLPDHEGIYPPVDRVSVLTYWWGWELVMPEASVKHLAKAKSISNTLINILSALAMFNEGVREILPFVRYISNFVDTEWSMIQAQDQGQGVVCAATWIVPVALVPRAWDFKPKPPVKTNPAATTQPATSAQPNQPSSMPEVDPAAGVGPQLLLTSPTLPRGFNRQQVISV</sequence>
<feature type="region of interest" description="Disordered" evidence="1">
    <location>
        <begin position="498"/>
        <end position="530"/>
    </location>
</feature>
<dbReference type="OrthoDB" id="2434934at2759"/>
<name>A0A0C9VF01_SPHS4</name>
<gene>
    <name evidence="2" type="ORF">M422DRAFT_32533</name>
</gene>
<feature type="region of interest" description="Disordered" evidence="1">
    <location>
        <begin position="1"/>
        <end position="64"/>
    </location>
</feature>
<feature type="compositionally biased region" description="Low complexity" evidence="1">
    <location>
        <begin position="502"/>
        <end position="521"/>
    </location>
</feature>
<dbReference type="Proteomes" id="UP000054279">
    <property type="component" value="Unassembled WGS sequence"/>
</dbReference>
<feature type="compositionally biased region" description="Low complexity" evidence="1">
    <location>
        <begin position="7"/>
        <end position="16"/>
    </location>
</feature>
<keyword evidence="3" id="KW-1185">Reference proteome</keyword>
<organism evidence="2 3">
    <name type="scientific">Sphaerobolus stellatus (strain SS14)</name>
    <dbReference type="NCBI Taxonomy" id="990650"/>
    <lineage>
        <taxon>Eukaryota</taxon>
        <taxon>Fungi</taxon>
        <taxon>Dikarya</taxon>
        <taxon>Basidiomycota</taxon>
        <taxon>Agaricomycotina</taxon>
        <taxon>Agaricomycetes</taxon>
        <taxon>Phallomycetidae</taxon>
        <taxon>Geastrales</taxon>
        <taxon>Sphaerobolaceae</taxon>
        <taxon>Sphaerobolus</taxon>
    </lineage>
</organism>
<evidence type="ECO:0000313" key="3">
    <source>
        <dbReference type="Proteomes" id="UP000054279"/>
    </source>
</evidence>
<dbReference type="HOGENOM" id="CLU_028832_1_1_1"/>
<accession>A0A0C9VF01</accession>
<feature type="compositionally biased region" description="Polar residues" evidence="1">
    <location>
        <begin position="35"/>
        <end position="51"/>
    </location>
</feature>
<evidence type="ECO:0000256" key="1">
    <source>
        <dbReference type="SAM" id="MobiDB-lite"/>
    </source>
</evidence>
<protein>
    <submittedName>
        <fullName evidence="2">Uncharacterized protein</fullName>
    </submittedName>
</protein>
<reference evidence="2 3" key="1">
    <citation type="submission" date="2014-06" db="EMBL/GenBank/DDBJ databases">
        <title>Evolutionary Origins and Diversification of the Mycorrhizal Mutualists.</title>
        <authorList>
            <consortium name="DOE Joint Genome Institute"/>
            <consortium name="Mycorrhizal Genomics Consortium"/>
            <person name="Kohler A."/>
            <person name="Kuo A."/>
            <person name="Nagy L.G."/>
            <person name="Floudas D."/>
            <person name="Copeland A."/>
            <person name="Barry K.W."/>
            <person name="Cichocki N."/>
            <person name="Veneault-Fourrey C."/>
            <person name="LaButti K."/>
            <person name="Lindquist E.A."/>
            <person name="Lipzen A."/>
            <person name="Lundell T."/>
            <person name="Morin E."/>
            <person name="Murat C."/>
            <person name="Riley R."/>
            <person name="Ohm R."/>
            <person name="Sun H."/>
            <person name="Tunlid A."/>
            <person name="Henrissat B."/>
            <person name="Grigoriev I.V."/>
            <person name="Hibbett D.S."/>
            <person name="Martin F."/>
        </authorList>
    </citation>
    <scope>NUCLEOTIDE SEQUENCE [LARGE SCALE GENOMIC DNA]</scope>
    <source>
        <strain evidence="2 3">SS14</strain>
    </source>
</reference>
<dbReference type="EMBL" id="KN837148">
    <property type="protein sequence ID" value="KIJ39932.1"/>
    <property type="molecule type" value="Genomic_DNA"/>
</dbReference>
<dbReference type="AlphaFoldDB" id="A0A0C9VF01"/>
<proteinExistence type="predicted"/>